<dbReference type="EMBL" id="MU825407">
    <property type="protein sequence ID" value="KAJ7391283.1"/>
    <property type="molecule type" value="Genomic_DNA"/>
</dbReference>
<dbReference type="Proteomes" id="UP001163046">
    <property type="component" value="Unassembled WGS sequence"/>
</dbReference>
<reference evidence="1" key="1">
    <citation type="submission" date="2023-01" db="EMBL/GenBank/DDBJ databases">
        <title>Genome assembly of the deep-sea coral Lophelia pertusa.</title>
        <authorList>
            <person name="Herrera S."/>
            <person name="Cordes E."/>
        </authorList>
    </citation>
    <scope>NUCLEOTIDE SEQUENCE</scope>
    <source>
        <strain evidence="1">USNM1676648</strain>
        <tissue evidence="1">Polyp</tissue>
    </source>
</reference>
<name>A0A9X0A1S1_9CNID</name>
<keyword evidence="2" id="KW-1185">Reference proteome</keyword>
<gene>
    <name evidence="1" type="ORF">OS493_019415</name>
</gene>
<evidence type="ECO:0000313" key="2">
    <source>
        <dbReference type="Proteomes" id="UP001163046"/>
    </source>
</evidence>
<protein>
    <submittedName>
        <fullName evidence="1">Uncharacterized protein</fullName>
    </submittedName>
</protein>
<dbReference type="AlphaFoldDB" id="A0A9X0A1S1"/>
<organism evidence="1 2">
    <name type="scientific">Desmophyllum pertusum</name>
    <dbReference type="NCBI Taxonomy" id="174260"/>
    <lineage>
        <taxon>Eukaryota</taxon>
        <taxon>Metazoa</taxon>
        <taxon>Cnidaria</taxon>
        <taxon>Anthozoa</taxon>
        <taxon>Hexacorallia</taxon>
        <taxon>Scleractinia</taxon>
        <taxon>Caryophylliina</taxon>
        <taxon>Caryophylliidae</taxon>
        <taxon>Desmophyllum</taxon>
    </lineage>
</organism>
<comment type="caution">
    <text evidence="1">The sequence shown here is derived from an EMBL/GenBank/DDBJ whole genome shotgun (WGS) entry which is preliminary data.</text>
</comment>
<dbReference type="OrthoDB" id="5989799at2759"/>
<accession>A0A9X0A1S1</accession>
<sequence length="149" mass="17032">MIIAAKDGNCPELSQPDNDGSNACAFLSVQIADEIHRLHQVGKGNNNGVWTKICDASEWVIMELPRVINSHRQVEELYDVQSAYTLIRSIGGAIDEYEFSEEFFNRRLCLLSEIKREPDSCPFRYAVQGELQCCPLHLSSTYFHNWLHK</sequence>
<proteinExistence type="predicted"/>
<evidence type="ECO:0000313" key="1">
    <source>
        <dbReference type="EMBL" id="KAJ7391283.1"/>
    </source>
</evidence>